<sequence length="303" mass="33567">MKSMGALKVVRDKLIASHQLRQAKPCLASPFAKFPPKSEVPRGQHNQRRRNLLILAGRPPPPKSTLSANQDASRFQKWVKKIKAKLRRKSGRAIAQRVVSTLLSMPTVPIGSYVSEPFTILHRIDPRVKQAWLIVLLLIPARSTLPVRLGVDAFLMALAVTMLPRRVWRPQLLQLGFLSLIIFVFTSLGSDSIPTVNVTRVLPPALEELPDLPGVATAYKYVLLHIGPLQVTRRGVALAANAATLSFSLLQSAHLALTTTTPEALALSLRWYLSPLRRVGVPVEELVLTTLLALRFMSLVFEE</sequence>
<dbReference type="CDD" id="cd16914">
    <property type="entry name" value="EcfT"/>
    <property type="match status" value="1"/>
</dbReference>
<dbReference type="InterPro" id="IPR003339">
    <property type="entry name" value="ABC/ECF_trnsptr_transmembrane"/>
</dbReference>
<protein>
    <submittedName>
        <fullName evidence="5">Uncharacterized protein</fullName>
    </submittedName>
</protein>
<dbReference type="Pfam" id="PF02361">
    <property type="entry name" value="CbiQ"/>
    <property type="match status" value="1"/>
</dbReference>
<evidence type="ECO:0000256" key="3">
    <source>
        <dbReference type="ARBA" id="ARBA00022989"/>
    </source>
</evidence>
<evidence type="ECO:0000313" key="5">
    <source>
        <dbReference type="EMBL" id="KAK3261264.1"/>
    </source>
</evidence>
<keyword evidence="2" id="KW-0812">Transmembrane</keyword>
<accession>A0AAE0FKA2</accession>
<keyword evidence="3" id="KW-1133">Transmembrane helix</keyword>
<dbReference type="Proteomes" id="UP001190700">
    <property type="component" value="Unassembled WGS sequence"/>
</dbReference>
<organism evidence="5 6">
    <name type="scientific">Cymbomonas tetramitiformis</name>
    <dbReference type="NCBI Taxonomy" id="36881"/>
    <lineage>
        <taxon>Eukaryota</taxon>
        <taxon>Viridiplantae</taxon>
        <taxon>Chlorophyta</taxon>
        <taxon>Pyramimonadophyceae</taxon>
        <taxon>Pyramimonadales</taxon>
        <taxon>Pyramimonadaceae</taxon>
        <taxon>Cymbomonas</taxon>
    </lineage>
</organism>
<comment type="subcellular location">
    <subcellularLocation>
        <location evidence="1">Membrane</location>
        <topology evidence="1">Multi-pass membrane protein</topology>
    </subcellularLocation>
</comment>
<dbReference type="EMBL" id="LGRX02017038">
    <property type="protein sequence ID" value="KAK3261264.1"/>
    <property type="molecule type" value="Genomic_DNA"/>
</dbReference>
<reference evidence="5 6" key="1">
    <citation type="journal article" date="2015" name="Genome Biol. Evol.">
        <title>Comparative Genomics of a Bacterivorous Green Alga Reveals Evolutionary Causalities and Consequences of Phago-Mixotrophic Mode of Nutrition.</title>
        <authorList>
            <person name="Burns J.A."/>
            <person name="Paasch A."/>
            <person name="Narechania A."/>
            <person name="Kim E."/>
        </authorList>
    </citation>
    <scope>NUCLEOTIDE SEQUENCE [LARGE SCALE GENOMIC DNA]</scope>
    <source>
        <strain evidence="5 6">PLY_AMNH</strain>
    </source>
</reference>
<keyword evidence="6" id="KW-1185">Reference proteome</keyword>
<evidence type="ECO:0000256" key="2">
    <source>
        <dbReference type="ARBA" id="ARBA00022692"/>
    </source>
</evidence>
<dbReference type="GO" id="GO:0009507">
    <property type="term" value="C:chloroplast"/>
    <property type="evidence" value="ECO:0007669"/>
    <property type="project" value="TreeGrafter"/>
</dbReference>
<evidence type="ECO:0000313" key="6">
    <source>
        <dbReference type="Proteomes" id="UP001190700"/>
    </source>
</evidence>
<dbReference type="PANTHER" id="PTHR33514">
    <property type="entry name" value="PROTEIN ABCI12, CHLOROPLASTIC"/>
    <property type="match status" value="1"/>
</dbReference>
<dbReference type="GO" id="GO:0005886">
    <property type="term" value="C:plasma membrane"/>
    <property type="evidence" value="ECO:0007669"/>
    <property type="project" value="UniProtKB-ARBA"/>
</dbReference>
<evidence type="ECO:0000256" key="1">
    <source>
        <dbReference type="ARBA" id="ARBA00004141"/>
    </source>
</evidence>
<dbReference type="PANTHER" id="PTHR33514:SF13">
    <property type="entry name" value="PROTEIN ABCI12, CHLOROPLASTIC"/>
    <property type="match status" value="1"/>
</dbReference>
<comment type="caution">
    <text evidence="5">The sequence shown here is derived from an EMBL/GenBank/DDBJ whole genome shotgun (WGS) entry which is preliminary data.</text>
</comment>
<proteinExistence type="predicted"/>
<evidence type="ECO:0000256" key="4">
    <source>
        <dbReference type="ARBA" id="ARBA00023136"/>
    </source>
</evidence>
<dbReference type="AlphaFoldDB" id="A0AAE0FKA2"/>
<gene>
    <name evidence="5" type="ORF">CYMTET_29821</name>
</gene>
<name>A0AAE0FKA2_9CHLO</name>
<keyword evidence="4" id="KW-0472">Membrane</keyword>